<evidence type="ECO:0000256" key="1">
    <source>
        <dbReference type="SAM" id="Phobius"/>
    </source>
</evidence>
<name>A0A9D2SKB4_9FIRM</name>
<dbReference type="AlphaFoldDB" id="A0A9D2SKB4"/>
<dbReference type="EMBL" id="DWWV01000075">
    <property type="protein sequence ID" value="HJC10379.1"/>
    <property type="molecule type" value="Genomic_DNA"/>
</dbReference>
<feature type="domain" description="TIR" evidence="2">
    <location>
        <begin position="8"/>
        <end position="159"/>
    </location>
</feature>
<dbReference type="InterPro" id="IPR035897">
    <property type="entry name" value="Toll_tir_struct_dom_sf"/>
</dbReference>
<dbReference type="InterPro" id="IPR000157">
    <property type="entry name" value="TIR_dom"/>
</dbReference>
<dbReference type="SUPFAM" id="SSF50156">
    <property type="entry name" value="PDZ domain-like"/>
    <property type="match status" value="1"/>
</dbReference>
<evidence type="ECO:0000313" key="3">
    <source>
        <dbReference type="EMBL" id="HJC10379.1"/>
    </source>
</evidence>
<dbReference type="Gene3D" id="3.40.50.10140">
    <property type="entry name" value="Toll/interleukin-1 receptor homology (TIR) domain"/>
    <property type="match status" value="1"/>
</dbReference>
<dbReference type="SMART" id="SM00255">
    <property type="entry name" value="TIR"/>
    <property type="match status" value="1"/>
</dbReference>
<accession>A0A9D2SKB4</accession>
<dbReference type="InterPro" id="IPR036034">
    <property type="entry name" value="PDZ_sf"/>
</dbReference>
<protein>
    <submittedName>
        <fullName evidence="3">TIR domain-containing protein</fullName>
    </submittedName>
</protein>
<dbReference type="Pfam" id="PF13676">
    <property type="entry name" value="TIR_2"/>
    <property type="match status" value="1"/>
</dbReference>
<evidence type="ECO:0000313" key="4">
    <source>
        <dbReference type="Proteomes" id="UP000823893"/>
    </source>
</evidence>
<keyword evidence="1" id="KW-0812">Transmembrane</keyword>
<proteinExistence type="predicted"/>
<organism evidence="3 4">
    <name type="scientific">Candidatus Blautia merdigallinarum</name>
    <dbReference type="NCBI Taxonomy" id="2838495"/>
    <lineage>
        <taxon>Bacteria</taxon>
        <taxon>Bacillati</taxon>
        <taxon>Bacillota</taxon>
        <taxon>Clostridia</taxon>
        <taxon>Lachnospirales</taxon>
        <taxon>Lachnospiraceae</taxon>
        <taxon>Blautia</taxon>
    </lineage>
</organism>
<keyword evidence="1" id="KW-1133">Transmembrane helix</keyword>
<dbReference type="Proteomes" id="UP000823893">
    <property type="component" value="Unassembled WGS sequence"/>
</dbReference>
<feature type="transmembrane region" description="Helical" evidence="1">
    <location>
        <begin position="176"/>
        <end position="197"/>
    </location>
</feature>
<reference evidence="3" key="1">
    <citation type="journal article" date="2021" name="PeerJ">
        <title>Extensive microbial diversity within the chicken gut microbiome revealed by metagenomics and culture.</title>
        <authorList>
            <person name="Gilroy R."/>
            <person name="Ravi A."/>
            <person name="Getino M."/>
            <person name="Pursley I."/>
            <person name="Horton D.L."/>
            <person name="Alikhan N.F."/>
            <person name="Baker D."/>
            <person name="Gharbi K."/>
            <person name="Hall N."/>
            <person name="Watson M."/>
            <person name="Adriaenssens E.M."/>
            <person name="Foster-Nyarko E."/>
            <person name="Jarju S."/>
            <person name="Secka A."/>
            <person name="Antonio M."/>
            <person name="Oren A."/>
            <person name="Chaudhuri R.R."/>
            <person name="La Ragione R."/>
            <person name="Hildebrand F."/>
            <person name="Pallen M.J."/>
        </authorList>
    </citation>
    <scope>NUCLEOTIDE SEQUENCE</scope>
    <source>
        <strain evidence="3">ChiSxjej6B18-287</strain>
    </source>
</reference>
<dbReference type="SUPFAM" id="SSF52200">
    <property type="entry name" value="Toll/Interleukin receptor TIR domain"/>
    <property type="match status" value="1"/>
</dbReference>
<keyword evidence="1" id="KW-0472">Membrane</keyword>
<reference evidence="3" key="2">
    <citation type="submission" date="2021-04" db="EMBL/GenBank/DDBJ databases">
        <authorList>
            <person name="Gilroy R."/>
        </authorList>
    </citation>
    <scope>NUCLEOTIDE SEQUENCE</scope>
    <source>
        <strain evidence="3">ChiSxjej6B18-287</strain>
    </source>
</reference>
<dbReference type="InterPro" id="IPR050708">
    <property type="entry name" value="T6SS_VgrG/RHS"/>
</dbReference>
<dbReference type="Gene3D" id="2.180.10.10">
    <property type="entry name" value="RHS repeat-associated core"/>
    <property type="match status" value="2"/>
</dbReference>
<sequence length="1139" mass="130730">MQERKRFSYYAFISYKREDEKWAGWLQKQLETYRIPSIIRKQNLNVPKKIYPVFRDKTDLSGGKVLELLHKELEESQYLIVICSSHSAKSQWVNKEVHHFIELGREDYIIPFVVEGEGSDSFPETLKTEVQSEVLGISVPELGRHQAFLRVVATLLNLKFDQLMMRDRKRRKRKKMMTAAAALVCLVLLAGGMWYFMPHSAYYRSYVYVNEIPRGVDRLSGSQRSHISECYRLVTQRGKVIRVTRVNPAGKPVVSMSATFLDDAPEMEFYYEGDRVTRVEFKNETGQIVLSKDYSSNLKAVDFLQAEDSSQTMALAADQTSVMDSFTSTSIFDTKSEITRHINTYDEEGYLIRVQFMRDNLNTPARDSNGIYGRAYERDDKGRIIRMTYLDEEGVPQNSRLGVAGWVYEYDEEGKRTYSYAFDLEGNQVRGEDGFAAMELKYDENGNVTEAYYRDEEGELCIIDDGYAWEKMTYDDRGYLVENTYYDAEGNPAFEKENGVHGYQLEYDSQGFLCQMVSLGSDGEMKNSSLGHADTRQVNDSKGRPVRIRYYDESGEPACNVQTGEYGFNVVYDEQGNVTEVANLDREENPAVARNGYAYMKRQYNEGGQLIKESYEDAAGNPVRIRENYTSCEFSYDRKGNLQEQILRDEQGNLCRSSYGYARVLFQYDESGNLTETAYFDEENLPVISSDGYASYKSEYDAYGNCIRNSYYNTDGSLIKLPDGYALEEMEYDEYGNAIKYTYYDENGNPVQHKNLYHQLVKTYDSRGNCIQEEGYTADTYRMIQYTYDKNNLLIEQKYLNEDGSPAMDEEGVFAYRSQYDEQGRIIAMQMTDVFGRPVEASGYTGLEYQYDENNNLVHAVYYNGEEIQSQEIYSYDEKGNRILTVYQDGGGNPMMTRYGAFTEREYNDMGDVIRVSYFDTNKEPWIGAEGCASFINTVDNMGNITEVHYFGADGQPIVSSGGFASGIREYNAQGWKIRDSFYGLDGDLIGNENGQASVVEYIYDDSGREKMKVYYNCLGWEMNRTSLLVQMINIQENSLAAQAGIQEGDFLIARNEWNIFAYEDMLKAVDVLGAISSDTSSEKELVFARNTPENTVVFFRATVGPGPMGVRLVDMTCMQTDWEYVKQQYEAWLKEGEK</sequence>
<comment type="caution">
    <text evidence="3">The sequence shown here is derived from an EMBL/GenBank/DDBJ whole genome shotgun (WGS) entry which is preliminary data.</text>
</comment>
<dbReference type="PANTHER" id="PTHR32305:SF15">
    <property type="entry name" value="PROTEIN RHSA-RELATED"/>
    <property type="match status" value="1"/>
</dbReference>
<gene>
    <name evidence="3" type="ORF">H9935_06135</name>
</gene>
<evidence type="ECO:0000259" key="2">
    <source>
        <dbReference type="SMART" id="SM00255"/>
    </source>
</evidence>
<dbReference type="PANTHER" id="PTHR32305">
    <property type="match status" value="1"/>
</dbReference>
<dbReference type="GO" id="GO:0007165">
    <property type="term" value="P:signal transduction"/>
    <property type="evidence" value="ECO:0007669"/>
    <property type="project" value="InterPro"/>
</dbReference>